<dbReference type="PROSITE" id="PS51123">
    <property type="entry name" value="OMPA_2"/>
    <property type="match status" value="1"/>
</dbReference>
<feature type="domain" description="OmpA-like" evidence="3">
    <location>
        <begin position="135"/>
        <end position="253"/>
    </location>
</feature>
<evidence type="ECO:0000313" key="5">
    <source>
        <dbReference type="EMBL" id="SNT51047.1"/>
    </source>
</evidence>
<dbReference type="PRINTS" id="PR01023">
    <property type="entry name" value="NAFLGMOTY"/>
</dbReference>
<dbReference type="PROSITE" id="PS51257">
    <property type="entry name" value="PROKAR_LIPOPROTEIN"/>
    <property type="match status" value="1"/>
</dbReference>
<evidence type="ECO:0000256" key="2">
    <source>
        <dbReference type="SAM" id="SignalP"/>
    </source>
</evidence>
<evidence type="ECO:0000256" key="1">
    <source>
        <dbReference type="PROSITE-ProRule" id="PRU00473"/>
    </source>
</evidence>
<dbReference type="InterPro" id="IPR050330">
    <property type="entry name" value="Bact_OuterMem_StrucFunc"/>
</dbReference>
<feature type="signal peptide" evidence="2">
    <location>
        <begin position="1"/>
        <end position="26"/>
    </location>
</feature>
<evidence type="ECO:0000259" key="3">
    <source>
        <dbReference type="PROSITE" id="PS51123"/>
    </source>
</evidence>
<dbReference type="Proteomes" id="UP000198309">
    <property type="component" value="Unassembled WGS sequence"/>
</dbReference>
<dbReference type="PANTHER" id="PTHR30329:SF20">
    <property type="entry name" value="EXPORTED PROTEIN"/>
    <property type="match status" value="1"/>
</dbReference>
<dbReference type="Pfam" id="PF00691">
    <property type="entry name" value="OmpA"/>
    <property type="match status" value="1"/>
</dbReference>
<dbReference type="RefSeq" id="WP_089394378.1">
    <property type="nucleotide sequence ID" value="NZ_FNEC01000076.1"/>
</dbReference>
<sequence length="262" mass="27584">MRLLKLSTLSLCVALGACSHFQSQDAAAPAPSQAKAEGGSHWWWPFGDSAASARAEAKAPAEAPRPVVAQVDAATDKSAGGHWWWPFGDSASAQAKAENPVAAPSAQDTKAWLDQYEASVRAAVAGSKFSVERRDNALVLTAPVDGSFNPKRPELLLPITLAPLANVAKVVEKDQQAGVFILGHSDSSGDKATNDKVSQQRAVAIAAIFRLSGLGNDRLRYKGVGDAQPIADEKTKAGRAKNRRVEVMLTPRGGLLALAQSN</sequence>
<dbReference type="AlphaFoldDB" id="A0A239N7S0"/>
<dbReference type="GO" id="GO:0016020">
    <property type="term" value="C:membrane"/>
    <property type="evidence" value="ECO:0007669"/>
    <property type="project" value="UniProtKB-UniRule"/>
</dbReference>
<reference evidence="4 7" key="1">
    <citation type="submission" date="2016-10" db="EMBL/GenBank/DDBJ databases">
        <authorList>
            <person name="de Groot N.N."/>
        </authorList>
    </citation>
    <scope>NUCLEOTIDE SEQUENCE [LARGE SCALE GENOMIC DNA]</scope>
    <source>
        <strain evidence="4 7">CCM 7361</strain>
    </source>
</reference>
<dbReference type="EMBL" id="FZPC01000039">
    <property type="protein sequence ID" value="SNT51047.1"/>
    <property type="molecule type" value="Genomic_DNA"/>
</dbReference>
<dbReference type="CDD" id="cd07185">
    <property type="entry name" value="OmpA_C-like"/>
    <property type="match status" value="1"/>
</dbReference>
<keyword evidence="1" id="KW-0472">Membrane</keyword>
<gene>
    <name evidence="4" type="ORF">SAMN05216189_107614</name>
    <name evidence="5" type="ORF">SAMN06295949_13914</name>
</gene>
<evidence type="ECO:0000313" key="7">
    <source>
        <dbReference type="Proteomes" id="UP000199693"/>
    </source>
</evidence>
<feature type="chain" id="PRO_5030041084" evidence="2">
    <location>
        <begin position="27"/>
        <end position="262"/>
    </location>
</feature>
<dbReference type="Proteomes" id="UP000199693">
    <property type="component" value="Unassembled WGS sequence"/>
</dbReference>
<keyword evidence="6" id="KW-1185">Reference proteome</keyword>
<dbReference type="PANTHER" id="PTHR30329">
    <property type="entry name" value="STATOR ELEMENT OF FLAGELLAR MOTOR COMPLEX"/>
    <property type="match status" value="1"/>
</dbReference>
<dbReference type="EMBL" id="FNEC01000076">
    <property type="protein sequence ID" value="SDL16046.1"/>
    <property type="molecule type" value="Genomic_DNA"/>
</dbReference>
<keyword evidence="2" id="KW-0732">Signal</keyword>
<name>A0A239N7S0_9PSED</name>
<dbReference type="InterPro" id="IPR006665">
    <property type="entry name" value="OmpA-like"/>
</dbReference>
<organism evidence="4 7">
    <name type="scientific">Pseudomonas delhiensis</name>
    <dbReference type="NCBI Taxonomy" id="366289"/>
    <lineage>
        <taxon>Bacteria</taxon>
        <taxon>Pseudomonadati</taxon>
        <taxon>Pseudomonadota</taxon>
        <taxon>Gammaproteobacteria</taxon>
        <taxon>Pseudomonadales</taxon>
        <taxon>Pseudomonadaceae</taxon>
        <taxon>Pseudomonas</taxon>
    </lineage>
</organism>
<evidence type="ECO:0000313" key="4">
    <source>
        <dbReference type="EMBL" id="SDL16046.1"/>
    </source>
</evidence>
<reference evidence="5 6" key="2">
    <citation type="submission" date="2017-06" db="EMBL/GenBank/DDBJ databases">
        <authorList>
            <person name="Varghese N."/>
            <person name="Submissions S."/>
        </authorList>
    </citation>
    <scope>NUCLEOTIDE SEQUENCE [LARGE SCALE GENOMIC DNA]</scope>
    <source>
        <strain evidence="5 6">RLD-1</strain>
    </source>
</reference>
<dbReference type="InterPro" id="IPR036737">
    <property type="entry name" value="OmpA-like_sf"/>
</dbReference>
<protein>
    <submittedName>
        <fullName evidence="4">Outer membrane protein OmpA</fullName>
    </submittedName>
</protein>
<proteinExistence type="predicted"/>
<accession>A0A239N7S0</accession>
<evidence type="ECO:0000313" key="6">
    <source>
        <dbReference type="Proteomes" id="UP000198309"/>
    </source>
</evidence>
<dbReference type="SUPFAM" id="SSF103088">
    <property type="entry name" value="OmpA-like"/>
    <property type="match status" value="1"/>
</dbReference>
<dbReference type="Gene3D" id="3.30.1330.60">
    <property type="entry name" value="OmpA-like domain"/>
    <property type="match status" value="1"/>
</dbReference>